<evidence type="ECO:0000313" key="2">
    <source>
        <dbReference type="Proteomes" id="UP000636264"/>
    </source>
</evidence>
<accession>A0A916RTZ8</accession>
<comment type="caution">
    <text evidence="1">The sequence shown here is derived from an EMBL/GenBank/DDBJ whole genome shotgun (WGS) entry which is preliminary data.</text>
</comment>
<organism evidence="1 2">
    <name type="scientific">Nitratireductor aestuarii</name>
    <dbReference type="NCBI Taxonomy" id="1735103"/>
    <lineage>
        <taxon>Bacteria</taxon>
        <taxon>Pseudomonadati</taxon>
        <taxon>Pseudomonadota</taxon>
        <taxon>Alphaproteobacteria</taxon>
        <taxon>Hyphomicrobiales</taxon>
        <taxon>Phyllobacteriaceae</taxon>
        <taxon>Nitratireductor</taxon>
    </lineage>
</organism>
<dbReference type="RefSeq" id="WP_188721500.1">
    <property type="nucleotide sequence ID" value="NZ_BMIF01000007.1"/>
</dbReference>
<evidence type="ECO:0000313" key="1">
    <source>
        <dbReference type="EMBL" id="GGA71019.1"/>
    </source>
</evidence>
<name>A0A916RTZ8_9HYPH</name>
<keyword evidence="2" id="KW-1185">Reference proteome</keyword>
<dbReference type="EMBL" id="BMIF01000007">
    <property type="protein sequence ID" value="GGA71019.1"/>
    <property type="molecule type" value="Genomic_DNA"/>
</dbReference>
<proteinExistence type="predicted"/>
<dbReference type="AlphaFoldDB" id="A0A916RTZ8"/>
<protein>
    <submittedName>
        <fullName evidence="1">Uncharacterized protein</fullName>
    </submittedName>
</protein>
<reference evidence="1" key="1">
    <citation type="journal article" date="2014" name="Int. J. Syst. Evol. Microbiol.">
        <title>Complete genome sequence of Corynebacterium casei LMG S-19264T (=DSM 44701T), isolated from a smear-ripened cheese.</title>
        <authorList>
            <consortium name="US DOE Joint Genome Institute (JGI-PGF)"/>
            <person name="Walter F."/>
            <person name="Albersmeier A."/>
            <person name="Kalinowski J."/>
            <person name="Ruckert C."/>
        </authorList>
    </citation>
    <scope>NUCLEOTIDE SEQUENCE</scope>
    <source>
        <strain evidence="1">CGMCC 1.15320</strain>
    </source>
</reference>
<sequence length="261" mass="28617">MHNNIDIFIEDGIRLSPVEITHQGLASILCYDPFLPRCIEGIKLNLLAGLPSLVRLHAGANYPTPSEYRYQVDLEGHAVLIVGFDDVKRAFSVVDPYRRCSDESIEKTWLPYEDLTIAMVDCSSGNQTVPPNLKIEAAVSNCGSTLQIHAGIPLPFGPVMDLDNLHLSGATLEVQFHEANRSITRLLTNPATARIGEHFSFQTEIPRDIAPDATVDVQVSATIGGTRPYAYNARVGTRHRYLGGIATQGSESNHRPDCQLA</sequence>
<dbReference type="Proteomes" id="UP000636264">
    <property type="component" value="Unassembled WGS sequence"/>
</dbReference>
<reference evidence="1" key="2">
    <citation type="submission" date="2020-09" db="EMBL/GenBank/DDBJ databases">
        <authorList>
            <person name="Sun Q."/>
            <person name="Zhou Y."/>
        </authorList>
    </citation>
    <scope>NUCLEOTIDE SEQUENCE</scope>
    <source>
        <strain evidence="1">CGMCC 1.15320</strain>
    </source>
</reference>
<gene>
    <name evidence="1" type="ORF">GCM10011385_26100</name>
</gene>